<keyword evidence="1" id="KW-0812">Transmembrane</keyword>
<accession>A0A517P6R8</accession>
<reference evidence="3 4" key="1">
    <citation type="submission" date="2019-02" db="EMBL/GenBank/DDBJ databases">
        <title>Deep-cultivation of Planctomycetes and their phenomic and genomic characterization uncovers novel biology.</title>
        <authorList>
            <person name="Wiegand S."/>
            <person name="Jogler M."/>
            <person name="Boedeker C."/>
            <person name="Pinto D."/>
            <person name="Vollmers J."/>
            <person name="Rivas-Marin E."/>
            <person name="Kohn T."/>
            <person name="Peeters S.H."/>
            <person name="Heuer A."/>
            <person name="Rast P."/>
            <person name="Oberbeckmann S."/>
            <person name="Bunk B."/>
            <person name="Jeske O."/>
            <person name="Meyerdierks A."/>
            <person name="Storesund J.E."/>
            <person name="Kallscheuer N."/>
            <person name="Luecker S."/>
            <person name="Lage O.M."/>
            <person name="Pohl T."/>
            <person name="Merkel B.J."/>
            <person name="Hornburger P."/>
            <person name="Mueller R.-W."/>
            <person name="Bruemmer F."/>
            <person name="Labrenz M."/>
            <person name="Spormann A.M."/>
            <person name="Op den Camp H."/>
            <person name="Overmann J."/>
            <person name="Amann R."/>
            <person name="Jetten M.S.M."/>
            <person name="Mascher T."/>
            <person name="Medema M.H."/>
            <person name="Devos D.P."/>
            <person name="Kaster A.-K."/>
            <person name="Ovreas L."/>
            <person name="Rohde M."/>
            <person name="Galperin M.Y."/>
            <person name="Jogler C."/>
        </authorList>
    </citation>
    <scope>NUCLEOTIDE SEQUENCE [LARGE SCALE GENOMIC DNA]</scope>
    <source>
        <strain evidence="3 4">CA12</strain>
    </source>
</reference>
<dbReference type="Proteomes" id="UP000318741">
    <property type="component" value="Chromosome"/>
</dbReference>
<organism evidence="3 4">
    <name type="scientific">Alienimonas californiensis</name>
    <dbReference type="NCBI Taxonomy" id="2527989"/>
    <lineage>
        <taxon>Bacteria</taxon>
        <taxon>Pseudomonadati</taxon>
        <taxon>Planctomycetota</taxon>
        <taxon>Planctomycetia</taxon>
        <taxon>Planctomycetales</taxon>
        <taxon>Planctomycetaceae</taxon>
        <taxon>Alienimonas</taxon>
    </lineage>
</organism>
<dbReference type="RefSeq" id="WP_145357900.1">
    <property type="nucleotide sequence ID" value="NZ_CP036265.1"/>
</dbReference>
<evidence type="ECO:0000313" key="3">
    <source>
        <dbReference type="EMBL" id="QDT15061.1"/>
    </source>
</evidence>
<feature type="chain" id="PRO_5022234364" evidence="2">
    <location>
        <begin position="29"/>
        <end position="309"/>
    </location>
</feature>
<evidence type="ECO:0000313" key="4">
    <source>
        <dbReference type="Proteomes" id="UP000318741"/>
    </source>
</evidence>
<dbReference type="KEGG" id="acaf:CA12_11410"/>
<feature type="transmembrane region" description="Helical" evidence="1">
    <location>
        <begin position="277"/>
        <end position="301"/>
    </location>
</feature>
<dbReference type="EMBL" id="CP036265">
    <property type="protein sequence ID" value="QDT15061.1"/>
    <property type="molecule type" value="Genomic_DNA"/>
</dbReference>
<feature type="signal peptide" evidence="2">
    <location>
        <begin position="1"/>
        <end position="28"/>
    </location>
</feature>
<sequence precursor="true">MTARPFALPLFALLLAGAALLAAPPRAAASPATPLAKQLVAEIAERFGSKGARELAELGGREGLEEVLERATREGAGEVAVRVARERGPAALNAAAPHPGTLLPALDRLPKGLTDEAVAALGREPDGIARLVREYGDDVLEAEARHPGFGVRLTRAARADGLRLLSRCDEDAALGLARRADELAALPPSSRHALADAVEAGDTAGLRERLAELAAQPGTIVSAGLAGALLIAAGETAEAADAFAGTLKEPLKELAGPESITATAPDGTTTTTTRPAWAAPLNLAAGGLAAMLVIVGLGAGLRLGRRTTR</sequence>
<keyword evidence="1" id="KW-1133">Transmembrane helix</keyword>
<keyword evidence="2" id="KW-0732">Signal</keyword>
<evidence type="ECO:0000256" key="2">
    <source>
        <dbReference type="SAM" id="SignalP"/>
    </source>
</evidence>
<name>A0A517P6R8_9PLAN</name>
<keyword evidence="4" id="KW-1185">Reference proteome</keyword>
<dbReference type="AlphaFoldDB" id="A0A517P6R8"/>
<gene>
    <name evidence="3" type="ORF">CA12_11410</name>
</gene>
<evidence type="ECO:0000256" key="1">
    <source>
        <dbReference type="SAM" id="Phobius"/>
    </source>
</evidence>
<dbReference type="OrthoDB" id="265174at2"/>
<keyword evidence="1" id="KW-0472">Membrane</keyword>
<proteinExistence type="predicted"/>
<protein>
    <submittedName>
        <fullName evidence="3">Uncharacterized protein</fullName>
    </submittedName>
</protein>